<dbReference type="eggNOG" id="COG5005">
    <property type="taxonomic scope" value="Bacteria"/>
</dbReference>
<dbReference type="Proteomes" id="UP000003973">
    <property type="component" value="Unassembled WGS sequence"/>
</dbReference>
<organism evidence="2 3">
    <name type="scientific">Oxalobacter paraformigenes</name>
    <dbReference type="NCBI Taxonomy" id="556268"/>
    <lineage>
        <taxon>Bacteria</taxon>
        <taxon>Pseudomonadati</taxon>
        <taxon>Pseudomonadota</taxon>
        <taxon>Betaproteobacteria</taxon>
        <taxon>Burkholderiales</taxon>
        <taxon>Oxalobacteraceae</taxon>
        <taxon>Oxalobacter</taxon>
    </lineage>
</organism>
<sequence length="154" mass="17878">MDNELQRIEDWAGGLLAKVSPVERRRLSRKIGLDLRRSQSARIASQRNPDGTGFTPRKNRKRIRNSTGRLKRMRSEMFPRLKMVSRMNLKSDQDQISISFLDKVARIANVHHFGLKDRVSKNGPDAQYPARRLLGFSQTDEQLIRDSVLRHLKD</sequence>
<feature type="region of interest" description="Disordered" evidence="1">
    <location>
        <begin position="38"/>
        <end position="67"/>
    </location>
</feature>
<dbReference type="EMBL" id="ACDP02000029">
    <property type="protein sequence ID" value="EEO27225.1"/>
    <property type="molecule type" value="Genomic_DNA"/>
</dbReference>
<evidence type="ECO:0000313" key="2">
    <source>
        <dbReference type="EMBL" id="EEO27225.1"/>
    </source>
</evidence>
<feature type="compositionally biased region" description="Basic residues" evidence="1">
    <location>
        <begin position="57"/>
        <end position="67"/>
    </location>
</feature>
<dbReference type="NCBIfam" id="TIGR01635">
    <property type="entry name" value="tail_comp_S"/>
    <property type="match status" value="1"/>
</dbReference>
<dbReference type="InterPro" id="IPR006522">
    <property type="entry name" value="Phage_virion_morphogenesis"/>
</dbReference>
<evidence type="ECO:0000313" key="3">
    <source>
        <dbReference type="Proteomes" id="UP000003973"/>
    </source>
</evidence>
<dbReference type="AlphaFoldDB" id="C3X1Y9"/>
<proteinExistence type="predicted"/>
<protein>
    <submittedName>
        <fullName evidence="2">Phage virion morphogenesis protein</fullName>
    </submittedName>
</protein>
<dbReference type="RefSeq" id="WP_005876141.1">
    <property type="nucleotide sequence ID" value="NZ_CABMNL010000001.1"/>
</dbReference>
<feature type="compositionally biased region" description="Low complexity" evidence="1">
    <location>
        <begin position="38"/>
        <end position="47"/>
    </location>
</feature>
<gene>
    <name evidence="2" type="ORF">OFAG_00378</name>
</gene>
<name>C3X1Y9_9BURK</name>
<dbReference type="Pfam" id="PF05069">
    <property type="entry name" value="Phage_tail_S"/>
    <property type="match status" value="1"/>
</dbReference>
<reference evidence="2" key="1">
    <citation type="submission" date="2011-10" db="EMBL/GenBank/DDBJ databases">
        <title>The Genome Sequence of Oxalobacter formigenes HOxBLS.</title>
        <authorList>
            <consortium name="The Broad Institute Genome Sequencing Platform"/>
            <person name="Earl A."/>
            <person name="Ward D."/>
            <person name="Feldgarden M."/>
            <person name="Gevers D."/>
            <person name="Allison M.J."/>
            <person name="Humphrey S."/>
            <person name="Young S.K."/>
            <person name="Zeng Q."/>
            <person name="Gargeya S."/>
            <person name="Fitzgerald M."/>
            <person name="Haas B."/>
            <person name="Abouelleil A."/>
            <person name="Alvarado L."/>
            <person name="Arachchi H.M."/>
            <person name="Berlin A."/>
            <person name="Brown A."/>
            <person name="Chapman S.B."/>
            <person name="Chen Z."/>
            <person name="Dunbar C."/>
            <person name="Freedman E."/>
            <person name="Gearin G."/>
            <person name="Goldberg J."/>
            <person name="Griggs A."/>
            <person name="Gujja S."/>
            <person name="Heiman D."/>
            <person name="Howarth C."/>
            <person name="Larson L."/>
            <person name="Lui A."/>
            <person name="MacDonald P.J.P."/>
            <person name="Montmayeur A."/>
            <person name="Murphy C."/>
            <person name="Neiman D."/>
            <person name="Pearson M."/>
            <person name="Priest M."/>
            <person name="Roberts A."/>
            <person name="Saif S."/>
            <person name="Shea T."/>
            <person name="Shenoy N."/>
            <person name="Sisk P."/>
            <person name="Stolte C."/>
            <person name="Sykes S."/>
            <person name="Wortman J."/>
            <person name="Nusbaum C."/>
            <person name="Birren B."/>
        </authorList>
    </citation>
    <scope>NUCLEOTIDE SEQUENCE [LARGE SCALE GENOMIC DNA]</scope>
    <source>
        <strain evidence="2">HOxBLS</strain>
    </source>
</reference>
<dbReference type="HOGENOM" id="CLU_112412_1_0_4"/>
<comment type="caution">
    <text evidence="2">The sequence shown here is derived from an EMBL/GenBank/DDBJ whole genome shotgun (WGS) entry which is preliminary data.</text>
</comment>
<evidence type="ECO:0000256" key="1">
    <source>
        <dbReference type="SAM" id="MobiDB-lite"/>
    </source>
</evidence>
<keyword evidence="3" id="KW-1185">Reference proteome</keyword>
<accession>C3X1Y9</accession>